<dbReference type="SUPFAM" id="SSF51735">
    <property type="entry name" value="NAD(P)-binding Rossmann-fold domains"/>
    <property type="match status" value="1"/>
</dbReference>
<dbReference type="RefSeq" id="WP_205045227.1">
    <property type="nucleotide sequence ID" value="NZ_CAJVAX010000019.1"/>
</dbReference>
<evidence type="ECO:0000313" key="4">
    <source>
        <dbReference type="Proteomes" id="UP001153328"/>
    </source>
</evidence>
<feature type="region of interest" description="Disordered" evidence="1">
    <location>
        <begin position="42"/>
        <end position="70"/>
    </location>
</feature>
<feature type="domain" description="NAD(P)-binding" evidence="2">
    <location>
        <begin position="67"/>
        <end position="208"/>
    </location>
</feature>
<dbReference type="PANTHER" id="PTHR43162:SF1">
    <property type="entry name" value="PRESTALK A DIFFERENTIATION PROTEIN A"/>
    <property type="match status" value="1"/>
</dbReference>
<dbReference type="InterPro" id="IPR016040">
    <property type="entry name" value="NAD(P)-bd_dom"/>
</dbReference>
<dbReference type="InterPro" id="IPR051604">
    <property type="entry name" value="Ergot_Alk_Oxidoreductase"/>
</dbReference>
<keyword evidence="4" id="KW-1185">Reference proteome</keyword>
<dbReference type="EC" id="1.3.1.113" evidence="3"/>
<dbReference type="GO" id="GO:0016491">
    <property type="term" value="F:oxidoreductase activity"/>
    <property type="evidence" value="ECO:0007669"/>
    <property type="project" value="UniProtKB-KW"/>
</dbReference>
<protein>
    <submittedName>
        <fullName evidence="3">(4-alkanoyl-5-oxo-2,5-dihydrofuran-3-yl)methyl phosphate reductase</fullName>
        <ecNumber evidence="3">1.3.1.113</ecNumber>
    </submittedName>
</protein>
<dbReference type="Pfam" id="PF13460">
    <property type="entry name" value="NAD_binding_10"/>
    <property type="match status" value="1"/>
</dbReference>
<evidence type="ECO:0000256" key="1">
    <source>
        <dbReference type="SAM" id="MobiDB-lite"/>
    </source>
</evidence>
<dbReference type="PANTHER" id="PTHR43162">
    <property type="match status" value="1"/>
</dbReference>
<dbReference type="AlphaFoldDB" id="A0A9W4MDM5"/>
<sequence>MIVVTGATGNVGRQVVAALAAPTVAESGGAAAPQVVAVSRRPVEPAGPGQGQEPAQGQGQSPAQGQEQNPELRRPHVIHRQADLASPDTLRPAFEGADTLFLLVAGDDPHAVLDAAKTAGIRRVVLLSSQGAGTRPQAYAHAAAFEAAVRGSGLEWTVLRPGGFASNAFAWAEAVRTRRTVFAPFGDVALPVVDPADVAQVAAAVLREQGHAGRTYELTGPAAMSPRERAGAIGAAIGEPVDFVEQSRAEAREQMLGFMPEPVADATLGILGEPLPAEQSVTPDVERVLGRPAGSFAAWAAGHRAAFA</sequence>
<organism evidence="3 4">
    <name type="scientific">Actinacidiphila bryophytorum</name>
    <dbReference type="NCBI Taxonomy" id="1436133"/>
    <lineage>
        <taxon>Bacteria</taxon>
        <taxon>Bacillati</taxon>
        <taxon>Actinomycetota</taxon>
        <taxon>Actinomycetes</taxon>
        <taxon>Kitasatosporales</taxon>
        <taxon>Streptomycetaceae</taxon>
        <taxon>Actinacidiphila</taxon>
    </lineage>
</organism>
<dbReference type="EMBL" id="CAJVAX010000019">
    <property type="protein sequence ID" value="CAG7651338.1"/>
    <property type="molecule type" value="Genomic_DNA"/>
</dbReference>
<keyword evidence="3" id="KW-0560">Oxidoreductase</keyword>
<gene>
    <name evidence="3" type="ORF">SBRY_50588</name>
</gene>
<dbReference type="InterPro" id="IPR036291">
    <property type="entry name" value="NAD(P)-bd_dom_sf"/>
</dbReference>
<comment type="caution">
    <text evidence="3">The sequence shown here is derived from an EMBL/GenBank/DDBJ whole genome shotgun (WGS) entry which is preliminary data.</text>
</comment>
<dbReference type="Proteomes" id="UP001153328">
    <property type="component" value="Unassembled WGS sequence"/>
</dbReference>
<reference evidence="3" key="1">
    <citation type="submission" date="2021-06" db="EMBL/GenBank/DDBJ databases">
        <authorList>
            <person name="Arsene-Ploetze F."/>
        </authorList>
    </citation>
    <scope>NUCLEOTIDE SEQUENCE</scope>
    <source>
        <strain evidence="3">SBRY1</strain>
    </source>
</reference>
<dbReference type="Gene3D" id="3.40.50.720">
    <property type="entry name" value="NAD(P)-binding Rossmann-like Domain"/>
    <property type="match status" value="1"/>
</dbReference>
<evidence type="ECO:0000259" key="2">
    <source>
        <dbReference type="Pfam" id="PF13460"/>
    </source>
</evidence>
<proteinExistence type="predicted"/>
<dbReference type="Gene3D" id="3.90.25.10">
    <property type="entry name" value="UDP-galactose 4-epimerase, domain 1"/>
    <property type="match status" value="1"/>
</dbReference>
<name>A0A9W4MDM5_9ACTN</name>
<feature type="compositionally biased region" description="Low complexity" evidence="1">
    <location>
        <begin position="44"/>
        <end position="68"/>
    </location>
</feature>
<accession>A0A9W4MDM5</accession>
<evidence type="ECO:0000313" key="3">
    <source>
        <dbReference type="EMBL" id="CAG7651338.1"/>
    </source>
</evidence>